<evidence type="ECO:0000313" key="2">
    <source>
        <dbReference type="Proteomes" id="UP000248314"/>
    </source>
</evidence>
<proteinExistence type="predicted"/>
<reference evidence="1 2" key="1">
    <citation type="submission" date="2018-05" db="EMBL/GenBank/DDBJ databases">
        <title>Genomic Encyclopedia of Type Strains, Phase I: the one thousand microbial genomes (KMG-I) project.</title>
        <authorList>
            <person name="Kyrpides N."/>
        </authorList>
    </citation>
    <scope>NUCLEOTIDE SEQUENCE [LARGE SCALE GENOMIC DNA]</scope>
    <source>
        <strain evidence="1 2">DSM 15611</strain>
    </source>
</reference>
<gene>
    <name evidence="1" type="ORF">EJ73_01285</name>
</gene>
<dbReference type="EMBL" id="QJJX01000012">
    <property type="protein sequence ID" value="PXX22295.1"/>
    <property type="molecule type" value="Genomic_DNA"/>
</dbReference>
<sequence>MNYLLGVNTHSRGNKDIIKAVKPLHNANQSIYCRFNRLYCLCMLVICASQTKVKLRKSRPIVGLIHLLTYKLANQHTPFYLLITIFFLPII</sequence>
<name>A0A318HUS9_9BACT</name>
<protein>
    <submittedName>
        <fullName evidence="1">Uncharacterized protein</fullName>
    </submittedName>
</protein>
<accession>A0A318HUS9</accession>
<organism evidence="1 2">
    <name type="scientific">Hoylesella shahii DSM 15611 = JCM 12083</name>
    <dbReference type="NCBI Taxonomy" id="1122991"/>
    <lineage>
        <taxon>Bacteria</taxon>
        <taxon>Pseudomonadati</taxon>
        <taxon>Bacteroidota</taxon>
        <taxon>Bacteroidia</taxon>
        <taxon>Bacteroidales</taxon>
        <taxon>Prevotellaceae</taxon>
        <taxon>Hoylesella</taxon>
    </lineage>
</organism>
<dbReference type="AlphaFoldDB" id="A0A318HUS9"/>
<evidence type="ECO:0000313" key="1">
    <source>
        <dbReference type="EMBL" id="PXX22295.1"/>
    </source>
</evidence>
<comment type="caution">
    <text evidence="1">The sequence shown here is derived from an EMBL/GenBank/DDBJ whole genome shotgun (WGS) entry which is preliminary data.</text>
</comment>
<dbReference type="Proteomes" id="UP000248314">
    <property type="component" value="Unassembled WGS sequence"/>
</dbReference>
<keyword evidence="2" id="KW-1185">Reference proteome</keyword>